<evidence type="ECO:0000256" key="1">
    <source>
        <dbReference type="ARBA" id="ARBA00004442"/>
    </source>
</evidence>
<dbReference type="GO" id="GO:0009279">
    <property type="term" value="C:cell outer membrane"/>
    <property type="evidence" value="ECO:0007669"/>
    <property type="project" value="UniProtKB-SubCell"/>
</dbReference>
<dbReference type="PANTHER" id="PTHR30329:SF21">
    <property type="entry name" value="LIPOPROTEIN YIAD-RELATED"/>
    <property type="match status" value="1"/>
</dbReference>
<gene>
    <name evidence="7" type="ORF">G7Y82_12740</name>
</gene>
<dbReference type="PRINTS" id="PR01021">
    <property type="entry name" value="OMPADOMAIN"/>
</dbReference>
<accession>A0A969W9F3</accession>
<dbReference type="Pfam" id="PF00691">
    <property type="entry name" value="OmpA"/>
    <property type="match status" value="1"/>
</dbReference>
<dbReference type="PROSITE" id="PS51123">
    <property type="entry name" value="OMPA_2"/>
    <property type="match status" value="1"/>
</dbReference>
<protein>
    <submittedName>
        <fullName evidence="7">OmpA family protein</fullName>
    </submittedName>
</protein>
<feature type="signal peptide" evidence="5">
    <location>
        <begin position="1"/>
        <end position="20"/>
    </location>
</feature>
<comment type="subcellular location">
    <subcellularLocation>
        <location evidence="1">Cell outer membrane</location>
    </subcellularLocation>
</comment>
<comment type="caution">
    <text evidence="7">The sequence shown here is derived from an EMBL/GenBank/DDBJ whole genome shotgun (WGS) entry which is preliminary data.</text>
</comment>
<dbReference type="Proteomes" id="UP000653472">
    <property type="component" value="Unassembled WGS sequence"/>
</dbReference>
<organism evidence="7 8">
    <name type="scientific">Solimonas marina</name>
    <dbReference type="NCBI Taxonomy" id="2714601"/>
    <lineage>
        <taxon>Bacteria</taxon>
        <taxon>Pseudomonadati</taxon>
        <taxon>Pseudomonadota</taxon>
        <taxon>Gammaproteobacteria</taxon>
        <taxon>Nevskiales</taxon>
        <taxon>Nevskiaceae</taxon>
        <taxon>Solimonas</taxon>
    </lineage>
</organism>
<dbReference type="SUPFAM" id="SSF103088">
    <property type="entry name" value="OmpA-like"/>
    <property type="match status" value="1"/>
</dbReference>
<keyword evidence="5" id="KW-0732">Signal</keyword>
<evidence type="ECO:0000313" key="8">
    <source>
        <dbReference type="Proteomes" id="UP000653472"/>
    </source>
</evidence>
<dbReference type="PROSITE" id="PS01068">
    <property type="entry name" value="OMPA_1"/>
    <property type="match status" value="1"/>
</dbReference>
<sequence length="195" mass="20853">MKMRAWAGNLAIGMTAVALAGCHHYVKQEDYDKTIAELRANDAALRSDLDSLKSELDSKFAGYDAKISKLEGRVQVDVAAHFGTNEYALNDQDKAALDGFAEVIRDHHPGTLITVEGFTDPQGSVAYNKKLGQQRADAVRDYLVQTGGLPADKVRAVSYGKDKNRQVAPGATGDAGAQNRRVALVIEDVPPAAGG</sequence>
<dbReference type="RefSeq" id="WP_168148503.1">
    <property type="nucleotide sequence ID" value="NZ_JAAVXB010000006.1"/>
</dbReference>
<dbReference type="InterPro" id="IPR050330">
    <property type="entry name" value="Bact_OuterMem_StrucFunc"/>
</dbReference>
<keyword evidence="3" id="KW-0998">Cell outer membrane</keyword>
<evidence type="ECO:0000256" key="5">
    <source>
        <dbReference type="SAM" id="SignalP"/>
    </source>
</evidence>
<dbReference type="EMBL" id="JAAVXB010000006">
    <property type="protein sequence ID" value="NKF23186.1"/>
    <property type="molecule type" value="Genomic_DNA"/>
</dbReference>
<dbReference type="InterPro" id="IPR006664">
    <property type="entry name" value="OMP_bac"/>
</dbReference>
<evidence type="ECO:0000259" key="6">
    <source>
        <dbReference type="PROSITE" id="PS51123"/>
    </source>
</evidence>
<evidence type="ECO:0000256" key="2">
    <source>
        <dbReference type="ARBA" id="ARBA00023136"/>
    </source>
</evidence>
<dbReference type="CDD" id="cd07185">
    <property type="entry name" value="OmpA_C-like"/>
    <property type="match status" value="1"/>
</dbReference>
<dbReference type="Gene3D" id="3.30.1330.60">
    <property type="entry name" value="OmpA-like domain"/>
    <property type="match status" value="1"/>
</dbReference>
<dbReference type="PROSITE" id="PS51257">
    <property type="entry name" value="PROKAR_LIPOPROTEIN"/>
    <property type="match status" value="1"/>
</dbReference>
<evidence type="ECO:0000256" key="3">
    <source>
        <dbReference type="ARBA" id="ARBA00023237"/>
    </source>
</evidence>
<keyword evidence="8" id="KW-1185">Reference proteome</keyword>
<proteinExistence type="predicted"/>
<evidence type="ECO:0000313" key="7">
    <source>
        <dbReference type="EMBL" id="NKF23186.1"/>
    </source>
</evidence>
<feature type="domain" description="OmpA-like" evidence="6">
    <location>
        <begin position="69"/>
        <end position="190"/>
    </location>
</feature>
<name>A0A969W9F3_9GAMM</name>
<reference evidence="7" key="1">
    <citation type="submission" date="2020-03" db="EMBL/GenBank/DDBJ databases">
        <title>Solimonas marina sp. nov., isolated from deep seawater of the Pacific Ocean.</title>
        <authorList>
            <person name="Liu X."/>
            <person name="Lai Q."/>
            <person name="Sun F."/>
            <person name="Gai Y."/>
            <person name="Li G."/>
            <person name="Shao Z."/>
        </authorList>
    </citation>
    <scope>NUCLEOTIDE SEQUENCE</scope>
    <source>
        <strain evidence="7">C16B3</strain>
    </source>
</reference>
<dbReference type="InterPro" id="IPR006665">
    <property type="entry name" value="OmpA-like"/>
</dbReference>
<dbReference type="InterPro" id="IPR006690">
    <property type="entry name" value="OMPA-like_CS"/>
</dbReference>
<keyword evidence="2 4" id="KW-0472">Membrane</keyword>
<dbReference type="AlphaFoldDB" id="A0A969W9F3"/>
<feature type="chain" id="PRO_5037168483" evidence="5">
    <location>
        <begin position="21"/>
        <end position="195"/>
    </location>
</feature>
<dbReference type="InterPro" id="IPR036737">
    <property type="entry name" value="OmpA-like_sf"/>
</dbReference>
<evidence type="ECO:0000256" key="4">
    <source>
        <dbReference type="PROSITE-ProRule" id="PRU00473"/>
    </source>
</evidence>
<dbReference type="PANTHER" id="PTHR30329">
    <property type="entry name" value="STATOR ELEMENT OF FLAGELLAR MOTOR COMPLEX"/>
    <property type="match status" value="1"/>
</dbReference>